<dbReference type="AlphaFoldDB" id="A0A4R7CAH3"/>
<reference evidence="1 2" key="1">
    <citation type="submission" date="2019-03" db="EMBL/GenBank/DDBJ databases">
        <title>Genomic Encyclopedia of Type Strains, Phase IV (KMG-IV): sequencing the most valuable type-strain genomes for metagenomic binning, comparative biology and taxonomic classification.</title>
        <authorList>
            <person name="Goeker M."/>
        </authorList>
    </citation>
    <scope>NUCLEOTIDE SEQUENCE [LARGE SCALE GENOMIC DNA]</scope>
    <source>
        <strain evidence="1 2">DSM 25903</strain>
    </source>
</reference>
<dbReference type="EMBL" id="SNZR01000011">
    <property type="protein sequence ID" value="TDR93797.1"/>
    <property type="molecule type" value="Genomic_DNA"/>
</dbReference>
<dbReference type="Proteomes" id="UP000295122">
    <property type="component" value="Unassembled WGS sequence"/>
</dbReference>
<protein>
    <recommendedName>
        <fullName evidence="3">Helix-turn-helix protein</fullName>
    </recommendedName>
</protein>
<evidence type="ECO:0000313" key="1">
    <source>
        <dbReference type="EMBL" id="TDR93797.1"/>
    </source>
</evidence>
<evidence type="ECO:0000313" key="2">
    <source>
        <dbReference type="Proteomes" id="UP000295122"/>
    </source>
</evidence>
<proteinExistence type="predicted"/>
<accession>A0A4R7CAH3</accession>
<keyword evidence="2" id="KW-1185">Reference proteome</keyword>
<evidence type="ECO:0008006" key="3">
    <source>
        <dbReference type="Google" id="ProtNLM"/>
    </source>
</evidence>
<organism evidence="1 2">
    <name type="scientific">Enterovirga rhinocerotis</name>
    <dbReference type="NCBI Taxonomy" id="1339210"/>
    <lineage>
        <taxon>Bacteria</taxon>
        <taxon>Pseudomonadati</taxon>
        <taxon>Pseudomonadota</taxon>
        <taxon>Alphaproteobacteria</taxon>
        <taxon>Hyphomicrobiales</taxon>
        <taxon>Methylobacteriaceae</taxon>
        <taxon>Enterovirga</taxon>
    </lineage>
</organism>
<comment type="caution">
    <text evidence="1">The sequence shown here is derived from an EMBL/GenBank/DDBJ whole genome shotgun (WGS) entry which is preliminary data.</text>
</comment>
<dbReference type="OrthoDB" id="8404389at2"/>
<sequence>MSIAVEPSSDELRSFTSWKLDVLNAASADTRLKSGPFRVLYRVVKYMNAVTREAIVSDETLSDDLGVTRSALHDARKQLAELGWWRYRPGRYGRGTIYTILDDNVNGIENRLLDEREIRRDRRNVVRRPHSDGARNVASAPHCEPINVVDKLHCEQDDSVVERRHCDIPQCGPETTSSVVAAPPIHLDTPARRKDGSAIGRSAYTRAHARPSPSGPIVIPAGDDMALLMRLGGGSWVRGSDRLEKTGDASFRRERVKAYGLTAGEVAAIEGRGAA</sequence>
<name>A0A4R7CAH3_9HYPH</name>
<gene>
    <name evidence="1" type="ORF">EV668_1064</name>
</gene>
<dbReference type="RefSeq" id="WP_133768765.1">
    <property type="nucleotide sequence ID" value="NZ_SNZR01000011.1"/>
</dbReference>